<sequence>MAKIIIRTHDGKEQNRPENILIKRNGQNEEFYKMLEEVWQNMHNNVTNMEDVYENKH</sequence>
<reference evidence="1" key="2">
    <citation type="submission" date="2021-04" db="EMBL/GenBank/DDBJ databases">
        <authorList>
            <person name="Gilroy R."/>
        </authorList>
    </citation>
    <scope>NUCLEOTIDE SEQUENCE</scope>
    <source>
        <strain evidence="1">CHK179-28034</strain>
    </source>
</reference>
<gene>
    <name evidence="1" type="ORF">H9968_08155</name>
</gene>
<dbReference type="AlphaFoldDB" id="A0A9D2EMJ3"/>
<reference evidence="1" key="1">
    <citation type="journal article" date="2021" name="PeerJ">
        <title>Extensive microbial diversity within the chicken gut microbiome revealed by metagenomics and culture.</title>
        <authorList>
            <person name="Gilroy R."/>
            <person name="Ravi A."/>
            <person name="Getino M."/>
            <person name="Pursley I."/>
            <person name="Horton D.L."/>
            <person name="Alikhan N.F."/>
            <person name="Baker D."/>
            <person name="Gharbi K."/>
            <person name="Hall N."/>
            <person name="Watson M."/>
            <person name="Adriaenssens E.M."/>
            <person name="Foster-Nyarko E."/>
            <person name="Jarju S."/>
            <person name="Secka A."/>
            <person name="Antonio M."/>
            <person name="Oren A."/>
            <person name="Chaudhuri R.R."/>
            <person name="La Ragione R."/>
            <person name="Hildebrand F."/>
            <person name="Pallen M.J."/>
        </authorList>
    </citation>
    <scope>NUCLEOTIDE SEQUENCE</scope>
    <source>
        <strain evidence="1">CHK179-28034</strain>
    </source>
</reference>
<proteinExistence type="predicted"/>
<protein>
    <submittedName>
        <fullName evidence="1">Uncharacterized protein</fullName>
    </submittedName>
</protein>
<accession>A0A9D2EMJ3</accession>
<name>A0A9D2EMJ3_9FIRM</name>
<comment type="caution">
    <text evidence="1">The sequence shown here is derived from an EMBL/GenBank/DDBJ whole genome shotgun (WGS) entry which is preliminary data.</text>
</comment>
<evidence type="ECO:0000313" key="2">
    <source>
        <dbReference type="Proteomes" id="UP000824049"/>
    </source>
</evidence>
<evidence type="ECO:0000313" key="1">
    <source>
        <dbReference type="EMBL" id="HIZ39881.1"/>
    </source>
</evidence>
<organism evidence="1 2">
    <name type="scientific">Candidatus Anaerobutyricum stercoris</name>
    <dbReference type="NCBI Taxonomy" id="2838457"/>
    <lineage>
        <taxon>Bacteria</taxon>
        <taxon>Bacillati</taxon>
        <taxon>Bacillota</taxon>
        <taxon>Clostridia</taxon>
        <taxon>Lachnospirales</taxon>
        <taxon>Lachnospiraceae</taxon>
        <taxon>Anaerobutyricum</taxon>
    </lineage>
</organism>
<dbReference type="Proteomes" id="UP000824049">
    <property type="component" value="Unassembled WGS sequence"/>
</dbReference>
<dbReference type="EMBL" id="DXBR01000072">
    <property type="protein sequence ID" value="HIZ39881.1"/>
    <property type="molecule type" value="Genomic_DNA"/>
</dbReference>